<dbReference type="PANTHER" id="PTHR33930:SF2">
    <property type="entry name" value="BLR3452 PROTEIN"/>
    <property type="match status" value="1"/>
</dbReference>
<dbReference type="Proteomes" id="UP001194469">
    <property type="component" value="Unassembled WGS sequence"/>
</dbReference>
<dbReference type="EMBL" id="VRYY01000478">
    <property type="protein sequence ID" value="MBG3878137.1"/>
    <property type="molecule type" value="Genomic_DNA"/>
</dbReference>
<dbReference type="SUPFAM" id="SSF69118">
    <property type="entry name" value="AhpD-like"/>
    <property type="match status" value="1"/>
</dbReference>
<keyword evidence="3" id="KW-1185">Reference proteome</keyword>
<sequence>MNEQLRALAVQRKRAHSRLAATDAPVYAAFLDMERAAYADGALTKRHKELVAVGISVVLDCRSCMQWHIEQAAAAGAGPAEVLEAVEVGMEMGGGPATVSARFALEVMDDLFGERWPDDVKAGIAARRKAAVTAGRSASDGRGAA</sequence>
<dbReference type="Pfam" id="PF02627">
    <property type="entry name" value="CMD"/>
    <property type="match status" value="1"/>
</dbReference>
<gene>
    <name evidence="2" type="ORF">FVW20_14240</name>
</gene>
<dbReference type="RefSeq" id="WP_196610135.1">
    <property type="nucleotide sequence ID" value="NZ_VRYY01000478.1"/>
</dbReference>
<dbReference type="Gene3D" id="1.20.1290.10">
    <property type="entry name" value="AhpD-like"/>
    <property type="match status" value="1"/>
</dbReference>
<dbReference type="PANTHER" id="PTHR33930">
    <property type="entry name" value="ALKYL HYDROPEROXIDE REDUCTASE AHPD"/>
    <property type="match status" value="1"/>
</dbReference>
<dbReference type="InterPro" id="IPR004675">
    <property type="entry name" value="AhpD_core"/>
</dbReference>
<comment type="caution">
    <text evidence="2">The sequence shown here is derived from an EMBL/GenBank/DDBJ whole genome shotgun (WGS) entry which is preliminary data.</text>
</comment>
<dbReference type="NCBIfam" id="TIGR00778">
    <property type="entry name" value="ahpD_dom"/>
    <property type="match status" value="1"/>
</dbReference>
<evidence type="ECO:0000313" key="2">
    <source>
        <dbReference type="EMBL" id="MBG3878137.1"/>
    </source>
</evidence>
<accession>A0ABS0J6P5</accession>
<protein>
    <submittedName>
        <fullName evidence="2">Carboxymuconolactone decarboxylase family protein</fullName>
    </submittedName>
</protein>
<name>A0ABS0J6P5_9BACT</name>
<dbReference type="InterPro" id="IPR029032">
    <property type="entry name" value="AhpD-like"/>
</dbReference>
<evidence type="ECO:0000313" key="3">
    <source>
        <dbReference type="Proteomes" id="UP001194469"/>
    </source>
</evidence>
<reference evidence="2 3" key="1">
    <citation type="submission" date="2019-08" db="EMBL/GenBank/DDBJ databases">
        <authorList>
            <person name="Luo N."/>
        </authorList>
    </citation>
    <scope>NUCLEOTIDE SEQUENCE [LARGE SCALE GENOMIC DNA]</scope>
    <source>
        <strain evidence="2 3">NCIMB 9442</strain>
    </source>
</reference>
<dbReference type="InterPro" id="IPR003779">
    <property type="entry name" value="CMD-like"/>
</dbReference>
<feature type="domain" description="Carboxymuconolactone decarboxylase-like" evidence="1">
    <location>
        <begin position="26"/>
        <end position="106"/>
    </location>
</feature>
<evidence type="ECO:0000259" key="1">
    <source>
        <dbReference type="Pfam" id="PF02627"/>
    </source>
</evidence>
<organism evidence="2 3">
    <name type="scientific">Nitratidesulfovibrio oxamicus</name>
    <dbReference type="NCBI Taxonomy" id="32016"/>
    <lineage>
        <taxon>Bacteria</taxon>
        <taxon>Pseudomonadati</taxon>
        <taxon>Thermodesulfobacteriota</taxon>
        <taxon>Desulfovibrionia</taxon>
        <taxon>Desulfovibrionales</taxon>
        <taxon>Desulfovibrionaceae</taxon>
        <taxon>Nitratidesulfovibrio</taxon>
    </lineage>
</organism>
<proteinExistence type="predicted"/>